<evidence type="ECO:0000313" key="2">
    <source>
        <dbReference type="EMBL" id="SPE31973.1"/>
    </source>
</evidence>
<name>A0A2N9M904_9BACT</name>
<feature type="domain" description="Transposase IS200-like" evidence="1">
    <location>
        <begin position="44"/>
        <end position="104"/>
    </location>
</feature>
<dbReference type="Gene3D" id="3.30.70.1290">
    <property type="entry name" value="Transposase IS200-like"/>
    <property type="match status" value="1"/>
</dbReference>
<protein>
    <recommendedName>
        <fullName evidence="1">Transposase IS200-like domain-containing protein</fullName>
    </recommendedName>
</protein>
<dbReference type="AlphaFoldDB" id="A0A2N9M904"/>
<sequence>MCPVHRGLIAMSGSSAWSQQSYDSSMPYGLKRFQNAEALHFITFSCFHRLPFLEAPATREMFEFVLEQTRSRHRARVYAYVLMPEHIHLLINEPPLILVAQFLRGSQADHLTQTARRTSAVLAGSLF</sequence>
<dbReference type="EMBL" id="OKRB01000155">
    <property type="protein sequence ID" value="SPE31973.1"/>
    <property type="molecule type" value="Genomic_DNA"/>
</dbReference>
<dbReference type="GO" id="GO:0006313">
    <property type="term" value="P:DNA transposition"/>
    <property type="evidence" value="ECO:0007669"/>
    <property type="project" value="InterPro"/>
</dbReference>
<dbReference type="Pfam" id="PF01797">
    <property type="entry name" value="Y1_Tnp"/>
    <property type="match status" value="1"/>
</dbReference>
<organism evidence="2 3">
    <name type="scientific">Candidatus Sulfuritelmatomonas gaucii</name>
    <dbReference type="NCBI Taxonomy" id="2043161"/>
    <lineage>
        <taxon>Bacteria</taxon>
        <taxon>Pseudomonadati</taxon>
        <taxon>Acidobacteriota</taxon>
        <taxon>Terriglobia</taxon>
        <taxon>Terriglobales</taxon>
        <taxon>Acidobacteriaceae</taxon>
        <taxon>Candidatus Sulfuritelmatomonas</taxon>
    </lineage>
</organism>
<evidence type="ECO:0000313" key="3">
    <source>
        <dbReference type="Proteomes" id="UP000239735"/>
    </source>
</evidence>
<dbReference type="SUPFAM" id="SSF143422">
    <property type="entry name" value="Transposase IS200-like"/>
    <property type="match status" value="1"/>
</dbReference>
<evidence type="ECO:0000259" key="1">
    <source>
        <dbReference type="Pfam" id="PF01797"/>
    </source>
</evidence>
<dbReference type="InterPro" id="IPR002686">
    <property type="entry name" value="Transposase_17"/>
</dbReference>
<gene>
    <name evidence="2" type="ORF">SBA5_920001</name>
</gene>
<accession>A0A2N9M904</accession>
<reference evidence="3" key="1">
    <citation type="submission" date="2018-02" db="EMBL/GenBank/DDBJ databases">
        <authorList>
            <person name="Hausmann B."/>
        </authorList>
    </citation>
    <scope>NUCLEOTIDE SEQUENCE [LARGE SCALE GENOMIC DNA]</scope>
    <source>
        <strain evidence="3">Peat soil MAG SbA5</strain>
    </source>
</reference>
<dbReference type="GO" id="GO:0004803">
    <property type="term" value="F:transposase activity"/>
    <property type="evidence" value="ECO:0007669"/>
    <property type="project" value="InterPro"/>
</dbReference>
<proteinExistence type="predicted"/>
<dbReference type="InterPro" id="IPR036515">
    <property type="entry name" value="Transposase_17_sf"/>
</dbReference>
<dbReference type="GO" id="GO:0003677">
    <property type="term" value="F:DNA binding"/>
    <property type="evidence" value="ECO:0007669"/>
    <property type="project" value="InterPro"/>
</dbReference>
<dbReference type="Proteomes" id="UP000239735">
    <property type="component" value="Unassembled WGS sequence"/>
</dbReference>